<dbReference type="CTD" id="20324474"/>
<dbReference type="Proteomes" id="UP000054324">
    <property type="component" value="Unassembled WGS sequence"/>
</dbReference>
<sequence length="139" mass="15967">MSKRKHMFFPGSLNATWRTDSKRTKTYRMYGAISLLWSLSANHEHGNERSSLIGSFGAVMARAEIVAFRDEGRHGRTKDYLKGSFTLSSYPISMRLVKPTKKYKNAHLYSFTQYKRGHVFRLSSDFAHAYSGHFASLMC</sequence>
<dbReference type="EMBL" id="KL596973">
    <property type="protein sequence ID" value="KER21353.1"/>
    <property type="molecule type" value="Genomic_DNA"/>
</dbReference>
<protein>
    <submittedName>
        <fullName evidence="1">Uncharacterized protein</fullName>
    </submittedName>
</protein>
<organism evidence="1 2">
    <name type="scientific">Opisthorchis viverrini</name>
    <name type="common">Southeast Asian liver fluke</name>
    <dbReference type="NCBI Taxonomy" id="6198"/>
    <lineage>
        <taxon>Eukaryota</taxon>
        <taxon>Metazoa</taxon>
        <taxon>Spiralia</taxon>
        <taxon>Lophotrochozoa</taxon>
        <taxon>Platyhelminthes</taxon>
        <taxon>Trematoda</taxon>
        <taxon>Digenea</taxon>
        <taxon>Opisthorchiida</taxon>
        <taxon>Opisthorchiata</taxon>
        <taxon>Opisthorchiidae</taxon>
        <taxon>Opisthorchis</taxon>
    </lineage>
</organism>
<dbReference type="AlphaFoldDB" id="A0A074Z2Y0"/>
<keyword evidence="2" id="KW-1185">Reference proteome</keyword>
<dbReference type="RefSeq" id="XP_009174899.1">
    <property type="nucleotide sequence ID" value="XM_009176635.1"/>
</dbReference>
<reference evidence="1 2" key="1">
    <citation type="submission" date="2013-11" db="EMBL/GenBank/DDBJ databases">
        <title>Opisthorchis viverrini - life in the bile duct.</title>
        <authorList>
            <person name="Young N.D."/>
            <person name="Nagarajan N."/>
            <person name="Lin S.J."/>
            <person name="Korhonen P.K."/>
            <person name="Jex A.R."/>
            <person name="Hall R.S."/>
            <person name="Safavi-Hemami H."/>
            <person name="Kaewkong W."/>
            <person name="Bertrand D."/>
            <person name="Gao S."/>
            <person name="Seet Q."/>
            <person name="Wongkham S."/>
            <person name="Teh B.T."/>
            <person name="Wongkham C."/>
            <person name="Intapan P.M."/>
            <person name="Maleewong W."/>
            <person name="Yang X."/>
            <person name="Hu M."/>
            <person name="Wang Z."/>
            <person name="Hofmann A."/>
            <person name="Sternberg P.W."/>
            <person name="Tan P."/>
            <person name="Wang J."/>
            <person name="Gasser R.B."/>
        </authorList>
    </citation>
    <scope>NUCLEOTIDE SEQUENCE [LARGE SCALE GENOMIC DNA]</scope>
</reference>
<accession>A0A074Z2Y0</accession>
<gene>
    <name evidence="1" type="ORF">T265_10306</name>
</gene>
<evidence type="ECO:0000313" key="1">
    <source>
        <dbReference type="EMBL" id="KER21353.1"/>
    </source>
</evidence>
<proteinExistence type="predicted"/>
<dbReference type="KEGG" id="ovi:T265_10306"/>
<name>A0A074Z2Y0_OPIVI</name>
<dbReference type="GeneID" id="20324474"/>
<evidence type="ECO:0000313" key="2">
    <source>
        <dbReference type="Proteomes" id="UP000054324"/>
    </source>
</evidence>